<dbReference type="SMR" id="A0A0B5KKC9"/>
<evidence type="ECO:0000256" key="2">
    <source>
        <dbReference type="ARBA" id="ARBA00004328"/>
    </source>
</evidence>
<evidence type="ECO:0000256" key="5">
    <source>
        <dbReference type="ARBA" id="ARBA00022561"/>
    </source>
</evidence>
<dbReference type="Proteomes" id="UP000203579">
    <property type="component" value="Segment"/>
</dbReference>
<evidence type="ECO:0000256" key="10">
    <source>
        <dbReference type="ARBA" id="ARBA00023274"/>
    </source>
</evidence>
<sequence>MIFVIDLRLTLNTPTTRSIMTSKKPKKTPIYGESLFGVASSTEIFEGVTERRPAPETPDFPSDWFARKPEKPTYTILCSAEKTELNKMVYGGLKSGNLDIDLAAEYLVSIFPQMKGKAKDQPWTSFGVTIAEAGAEISPLSLITVVEEKRTAPTPGQIQAFNGSDLFLVTSLACVYRLALLYTRTAHEEYIKTVRSRMINVMSGSDIGGTFADGVLQPLMLKKREWATNRTFRGLMAAIDMYLMYDKDSPWQLVRMGTIVSRGKDCAALGDVQRIARCLSVSPSDSLLWVFETSMLQELQWLTARDEELGKSESYYHYCADFSLINRSPWSGTMCKQIHLWANCTCILLHSNEAMTTRYIECENVTGVVHNAIIVAYAHRGTSDARRLMFKTREEAVAAQAKMNRPIRAKTEDELFGEDDAVAQLEHIPGVDEPMGRDVSDWVNFMFGLHWILPDHILEWATRRVKVLKTVRDGSNLEFLRKYLEVGD</sequence>
<dbReference type="Gene3D" id="1.10.3570.10">
    <property type="entry name" value="Rhabdovirus nucleocapsid protein like domain"/>
    <property type="match status" value="1"/>
</dbReference>
<proteinExistence type="predicted"/>
<dbReference type="Gene3D" id="1.10.3610.10">
    <property type="entry name" value="Nucleoprotein"/>
    <property type="match status" value="1"/>
</dbReference>
<evidence type="ECO:0000256" key="1">
    <source>
        <dbReference type="ARBA" id="ARBA00004192"/>
    </source>
</evidence>
<dbReference type="GO" id="GO:0019029">
    <property type="term" value="C:helical viral capsid"/>
    <property type="evidence" value="ECO:0007669"/>
    <property type="project" value="UniProtKB-KW"/>
</dbReference>
<keyword evidence="8 13" id="KW-0543">Viral nucleoprotein</keyword>
<evidence type="ECO:0000256" key="4">
    <source>
        <dbReference type="ARBA" id="ARBA00022497"/>
    </source>
</evidence>
<reference evidence="13 14" key="1">
    <citation type="journal article" date="2015" name="Elife">
        <title>Unprecedented genomic diversity of RNA viruses in arthropods reveals the ancestry of negative-sense RNA viruses.</title>
        <authorList>
            <person name="Li C.X."/>
            <person name="Shi M."/>
            <person name="Tian J.H."/>
            <person name="Lin X.D."/>
            <person name="Kang Y.J."/>
            <person name="Chen L.J."/>
            <person name="Qin X.C."/>
            <person name="Xu J."/>
            <person name="Holmes E.C."/>
            <person name="Zhang Y.Z."/>
        </authorList>
    </citation>
    <scope>NUCLEOTIDE SEQUENCE [LARGE SCALE GENOMIC DNA]</scope>
    <source>
        <strain evidence="13 14">X78-2</strain>
    </source>
</reference>
<accession>A0A0B5KKC9</accession>
<evidence type="ECO:0000256" key="7">
    <source>
        <dbReference type="ARBA" id="ARBA00022884"/>
    </source>
</evidence>
<evidence type="ECO:0000256" key="6">
    <source>
        <dbReference type="ARBA" id="ARBA00022844"/>
    </source>
</evidence>
<keyword evidence="4" id="KW-1139">Helical capsid protein</keyword>
<gene>
    <name evidence="13" type="primary">N</name>
</gene>
<evidence type="ECO:0000313" key="13">
    <source>
        <dbReference type="EMBL" id="AJG39220.1"/>
    </source>
</evidence>
<dbReference type="InterPro" id="IPR023330">
    <property type="entry name" value="Rhabdovirus_ncapsid_N"/>
</dbReference>
<name>A0A0B5KKC9_9RHAB</name>
<dbReference type="GeneID" id="29140362"/>
<dbReference type="RefSeq" id="YP_009305114.1">
    <property type="nucleotide sequence ID" value="NC_031304.1"/>
</dbReference>
<evidence type="ECO:0000256" key="11">
    <source>
        <dbReference type="ARBA" id="ARBA00033344"/>
    </source>
</evidence>
<dbReference type="Pfam" id="PF00945">
    <property type="entry name" value="Rhabdo_ncap"/>
    <property type="match status" value="1"/>
</dbReference>
<evidence type="ECO:0000256" key="9">
    <source>
        <dbReference type="ARBA" id="ARBA00023200"/>
    </source>
</evidence>
<comment type="subcellular location">
    <subcellularLocation>
        <location evidence="1">Host cytoplasm</location>
    </subcellularLocation>
    <subcellularLocation>
        <location evidence="2">Virion</location>
    </subcellularLocation>
</comment>
<keyword evidence="10" id="KW-0687">Ribonucleoprotein</keyword>
<dbReference type="EMBL" id="KM817660">
    <property type="protein sequence ID" value="AJG39220.1"/>
    <property type="molecule type" value="Viral_cRNA"/>
</dbReference>
<evidence type="ECO:0000313" key="14">
    <source>
        <dbReference type="Proteomes" id="UP000203579"/>
    </source>
</evidence>
<dbReference type="GO" id="GO:0019013">
    <property type="term" value="C:viral nucleocapsid"/>
    <property type="evidence" value="ECO:0007669"/>
    <property type="project" value="UniProtKB-KW"/>
</dbReference>
<keyword evidence="5" id="KW-0167">Capsid protein</keyword>
<dbReference type="InterPro" id="IPR023331">
    <property type="entry name" value="Rhabdovirus_ncapsid_C"/>
</dbReference>
<dbReference type="KEGG" id="vg:29140362"/>
<keyword evidence="14" id="KW-1185">Reference proteome</keyword>
<keyword evidence="7" id="KW-0694">RNA-binding</keyword>
<dbReference type="SUPFAM" id="SSF140809">
    <property type="entry name" value="Rhabdovirus nucleoprotein-like"/>
    <property type="match status" value="1"/>
</dbReference>
<dbReference type="InterPro" id="IPR035961">
    <property type="entry name" value="Rhabdovirus_nucleoprotein-like"/>
</dbReference>
<organism evidence="13 14">
    <name type="scientific">Wuhan Tick Virus 1</name>
    <dbReference type="NCBI Taxonomy" id="1608137"/>
    <lineage>
        <taxon>Viruses</taxon>
        <taxon>Riboviria</taxon>
        <taxon>Orthornavirae</taxon>
        <taxon>Negarnaviricota</taxon>
        <taxon>Haploviricotina</taxon>
        <taxon>Monjiviricetes</taxon>
        <taxon>Mononegavirales</taxon>
        <taxon>Rhabdoviridae</taxon>
        <taxon>Alpharhabdovirinae</taxon>
        <taxon>Alpharicinrhavirus</taxon>
        <taxon>Alpharicinrhavirus wuhan</taxon>
    </lineage>
</organism>
<protein>
    <recommendedName>
        <fullName evidence="3">Nucleoprotein</fullName>
    </recommendedName>
    <alternativeName>
        <fullName evidence="11">Nucleocapsid protein</fullName>
    </alternativeName>
</protein>
<evidence type="ECO:0000256" key="3">
    <source>
        <dbReference type="ARBA" id="ARBA00014389"/>
    </source>
</evidence>
<feature type="domain" description="Rhabdovirus nucleocapsid" evidence="12">
    <location>
        <begin position="57"/>
        <end position="468"/>
    </location>
</feature>
<dbReference type="GO" id="GO:1990904">
    <property type="term" value="C:ribonucleoprotein complex"/>
    <property type="evidence" value="ECO:0007669"/>
    <property type="project" value="UniProtKB-KW"/>
</dbReference>
<dbReference type="GO" id="GO:0030430">
    <property type="term" value="C:host cell cytoplasm"/>
    <property type="evidence" value="ECO:0007669"/>
    <property type="project" value="UniProtKB-SubCell"/>
</dbReference>
<evidence type="ECO:0000259" key="12">
    <source>
        <dbReference type="Pfam" id="PF00945"/>
    </source>
</evidence>
<dbReference type="InterPro" id="IPR000448">
    <property type="entry name" value="Rhabdo_ncapsid"/>
</dbReference>
<dbReference type="GO" id="GO:0003723">
    <property type="term" value="F:RNA binding"/>
    <property type="evidence" value="ECO:0007669"/>
    <property type="project" value="UniProtKB-KW"/>
</dbReference>
<evidence type="ECO:0000256" key="8">
    <source>
        <dbReference type="ARBA" id="ARBA00023086"/>
    </source>
</evidence>
<dbReference type="OrthoDB" id="22890at10239"/>
<keyword evidence="9" id="KW-1035">Host cytoplasm</keyword>
<keyword evidence="6" id="KW-0946">Virion</keyword>